<dbReference type="SUPFAM" id="SSF160719">
    <property type="entry name" value="gpW/gp25-like"/>
    <property type="match status" value="1"/>
</dbReference>
<reference evidence="1 2" key="1">
    <citation type="submission" date="2020-08" db="EMBL/GenBank/DDBJ databases">
        <authorList>
            <person name="Liu C."/>
            <person name="Sun Q."/>
        </authorList>
    </citation>
    <scope>NUCLEOTIDE SEQUENCE [LARGE SCALE GENOMIC DNA]</scope>
    <source>
        <strain evidence="1 2">NSJ-57</strain>
    </source>
</reference>
<dbReference type="EMBL" id="CP060637">
    <property type="protein sequence ID" value="QNM15523.1"/>
    <property type="molecule type" value="Genomic_DNA"/>
</dbReference>
<dbReference type="KEGG" id="fho:H9Q81_01395"/>
<protein>
    <submittedName>
        <fullName evidence="1">Uncharacterized protein</fullName>
    </submittedName>
</protein>
<evidence type="ECO:0000313" key="2">
    <source>
        <dbReference type="Proteomes" id="UP000515913"/>
    </source>
</evidence>
<organism evidence="1 2">
    <name type="scientific">Fusobacterium hominis</name>
    <dbReference type="NCBI Taxonomy" id="2764326"/>
    <lineage>
        <taxon>Bacteria</taxon>
        <taxon>Fusobacteriati</taxon>
        <taxon>Fusobacteriota</taxon>
        <taxon>Fusobacteriia</taxon>
        <taxon>Fusobacteriales</taxon>
        <taxon>Fusobacteriaceae</taxon>
        <taxon>Fusobacterium</taxon>
    </lineage>
</organism>
<accession>A0A7G9GXJ1</accession>
<evidence type="ECO:0000313" key="1">
    <source>
        <dbReference type="EMBL" id="QNM15523.1"/>
    </source>
</evidence>
<keyword evidence="2" id="KW-1185">Reference proteome</keyword>
<dbReference type="AlphaFoldDB" id="A0A7G9GXJ1"/>
<dbReference type="Gene3D" id="3.10.450.40">
    <property type="match status" value="1"/>
</dbReference>
<name>A0A7G9GXJ1_9FUSO</name>
<sequence>MVIKKSLSPGLPMSNPLQQLYILLNTVRGTVPLQRDIGLDPRMVDKPINIISANIFTELHRQIKKYIVGLELKNVRCHYTKDSKLEIEVEVLYEE</sequence>
<dbReference type="RefSeq" id="WP_187422989.1">
    <property type="nucleotide sequence ID" value="NZ_CP060637.1"/>
</dbReference>
<dbReference type="Proteomes" id="UP000515913">
    <property type="component" value="Chromosome"/>
</dbReference>
<gene>
    <name evidence="1" type="ORF">H9Q81_01395</name>
</gene>
<proteinExistence type="predicted"/>